<evidence type="ECO:0000256" key="11">
    <source>
        <dbReference type="ARBA" id="ARBA00074171"/>
    </source>
</evidence>
<evidence type="ECO:0000259" key="13">
    <source>
        <dbReference type="PROSITE" id="PS50846"/>
    </source>
</evidence>
<dbReference type="PROSITE" id="PS00154">
    <property type="entry name" value="ATPASE_E1_E2"/>
    <property type="match status" value="1"/>
</dbReference>
<dbReference type="OrthoDB" id="7059309at2"/>
<evidence type="ECO:0000256" key="1">
    <source>
        <dbReference type="ARBA" id="ARBA00004651"/>
    </source>
</evidence>
<dbReference type="AlphaFoldDB" id="A0A1W2LYA0"/>
<dbReference type="GO" id="GO:0005507">
    <property type="term" value="F:copper ion binding"/>
    <property type="evidence" value="ECO:0007669"/>
    <property type="project" value="TreeGrafter"/>
</dbReference>
<dbReference type="PANTHER" id="PTHR43520">
    <property type="entry name" value="ATP7, ISOFORM B"/>
    <property type="match status" value="1"/>
</dbReference>
<dbReference type="GO" id="GO:0005886">
    <property type="term" value="C:plasma membrane"/>
    <property type="evidence" value="ECO:0007669"/>
    <property type="project" value="UniProtKB-SubCell"/>
</dbReference>
<organism evidence="14 15">
    <name type="scientific">Amycolatopsis keratiniphila subsp. keratiniphila</name>
    <dbReference type="NCBI Taxonomy" id="227715"/>
    <lineage>
        <taxon>Bacteria</taxon>
        <taxon>Bacillati</taxon>
        <taxon>Actinomycetota</taxon>
        <taxon>Actinomycetes</taxon>
        <taxon>Pseudonocardiales</taxon>
        <taxon>Pseudonocardiaceae</taxon>
        <taxon>Amycolatopsis</taxon>
        <taxon>Amycolatopsis japonica group</taxon>
    </lineage>
</organism>
<dbReference type="Gene3D" id="2.70.150.10">
    <property type="entry name" value="Calcium-transporting ATPase, cytoplasmic transduction domain A"/>
    <property type="match status" value="1"/>
</dbReference>
<feature type="transmembrane region" description="Helical" evidence="12">
    <location>
        <begin position="125"/>
        <end position="143"/>
    </location>
</feature>
<feature type="transmembrane region" description="Helical" evidence="12">
    <location>
        <begin position="723"/>
        <end position="741"/>
    </location>
</feature>
<dbReference type="PRINTS" id="PR00120">
    <property type="entry name" value="HATPASE"/>
</dbReference>
<dbReference type="InterPro" id="IPR023298">
    <property type="entry name" value="ATPase_P-typ_TM_dom_sf"/>
</dbReference>
<dbReference type="InterPro" id="IPR023214">
    <property type="entry name" value="HAD_sf"/>
</dbReference>
<keyword evidence="5 12" id="KW-0547">Nucleotide-binding</keyword>
<dbReference type="InterPro" id="IPR036412">
    <property type="entry name" value="HAD-like_sf"/>
</dbReference>
<dbReference type="RefSeq" id="WP_063273731.1">
    <property type="nucleotide sequence ID" value="NZ_LQMT02000011.1"/>
</dbReference>
<dbReference type="InterPro" id="IPR017969">
    <property type="entry name" value="Heavy-metal-associated_CS"/>
</dbReference>
<evidence type="ECO:0000256" key="12">
    <source>
        <dbReference type="RuleBase" id="RU362081"/>
    </source>
</evidence>
<dbReference type="InterPro" id="IPR044492">
    <property type="entry name" value="P_typ_ATPase_HD_dom"/>
</dbReference>
<dbReference type="Pfam" id="PF00702">
    <property type="entry name" value="Hydrolase"/>
    <property type="match status" value="1"/>
</dbReference>
<dbReference type="Proteomes" id="UP000076660">
    <property type="component" value="Unassembled WGS sequence"/>
</dbReference>
<evidence type="ECO:0000256" key="9">
    <source>
        <dbReference type="ARBA" id="ARBA00023136"/>
    </source>
</evidence>
<feature type="transmembrane region" description="Helical" evidence="12">
    <location>
        <begin position="206"/>
        <end position="224"/>
    </location>
</feature>
<dbReference type="GO" id="GO:0055070">
    <property type="term" value="P:copper ion homeostasis"/>
    <property type="evidence" value="ECO:0007669"/>
    <property type="project" value="TreeGrafter"/>
</dbReference>
<feature type="domain" description="HMA" evidence="13">
    <location>
        <begin position="11"/>
        <end position="75"/>
    </location>
</feature>
<keyword evidence="3 12" id="KW-0812">Transmembrane</keyword>
<dbReference type="SUPFAM" id="SSF81665">
    <property type="entry name" value="Calcium ATPase, transmembrane domain M"/>
    <property type="match status" value="1"/>
</dbReference>
<dbReference type="InterPro" id="IPR059000">
    <property type="entry name" value="ATPase_P-type_domA"/>
</dbReference>
<feature type="transmembrane region" description="Helical" evidence="12">
    <location>
        <begin position="163"/>
        <end position="186"/>
    </location>
</feature>
<evidence type="ECO:0000313" key="14">
    <source>
        <dbReference type="EMBL" id="ONF72195.1"/>
    </source>
</evidence>
<dbReference type="PROSITE" id="PS50846">
    <property type="entry name" value="HMA_2"/>
    <property type="match status" value="1"/>
</dbReference>
<name>A0A1W2LYA0_9PSEU</name>
<feature type="transmembrane region" description="Helical" evidence="12">
    <location>
        <begin position="700"/>
        <end position="717"/>
    </location>
</feature>
<keyword evidence="12" id="KW-1003">Cell membrane</keyword>
<dbReference type="NCBIfam" id="TIGR01511">
    <property type="entry name" value="ATPase-IB1_Cu"/>
    <property type="match status" value="1"/>
</dbReference>
<evidence type="ECO:0000256" key="3">
    <source>
        <dbReference type="ARBA" id="ARBA00022692"/>
    </source>
</evidence>
<dbReference type="PRINTS" id="PR00119">
    <property type="entry name" value="CATATPASE"/>
</dbReference>
<evidence type="ECO:0000256" key="10">
    <source>
        <dbReference type="ARBA" id="ARBA00049360"/>
    </source>
</evidence>
<dbReference type="InterPro" id="IPR023299">
    <property type="entry name" value="ATPase_P-typ_cyto_dom_N"/>
</dbReference>
<evidence type="ECO:0000256" key="7">
    <source>
        <dbReference type="ARBA" id="ARBA00022967"/>
    </source>
</evidence>
<dbReference type="SUPFAM" id="SSF81653">
    <property type="entry name" value="Calcium ATPase, transduction domain A"/>
    <property type="match status" value="1"/>
</dbReference>
<dbReference type="InterPro" id="IPR027256">
    <property type="entry name" value="P-typ_ATPase_IB"/>
</dbReference>
<dbReference type="SFLD" id="SFLDF00027">
    <property type="entry name" value="p-type_atpase"/>
    <property type="match status" value="1"/>
</dbReference>
<dbReference type="Gene3D" id="3.40.1110.10">
    <property type="entry name" value="Calcium-transporting ATPase, cytoplasmic domain N"/>
    <property type="match status" value="1"/>
</dbReference>
<dbReference type="EMBL" id="LQMT02000011">
    <property type="protein sequence ID" value="ONF72195.1"/>
    <property type="molecule type" value="Genomic_DNA"/>
</dbReference>
<dbReference type="CDD" id="cd02094">
    <property type="entry name" value="P-type_ATPase_Cu-like"/>
    <property type="match status" value="1"/>
</dbReference>
<dbReference type="GO" id="GO:0005524">
    <property type="term" value="F:ATP binding"/>
    <property type="evidence" value="ECO:0007669"/>
    <property type="project" value="UniProtKB-UniRule"/>
</dbReference>
<dbReference type="NCBIfam" id="TIGR01525">
    <property type="entry name" value="ATPase-IB_hvy"/>
    <property type="match status" value="1"/>
</dbReference>
<dbReference type="Gene3D" id="3.30.70.100">
    <property type="match status" value="1"/>
</dbReference>
<sequence>MTSDLDQATTAEVELAITGMTCASCAMRIEKKLNKLDGVSATVNYATEKAKVTYSGDIEPQRLIEQVEAAGYAAALPAPPKQEQPDGPAEEADPIAPLRQRLIGSAVLSVPVILLAMVPAFQFTYWQWISLTLAAPVLVWAAWPFHKAAWANLRHGAATMDTLISMGTLAAFLWSLYALLFGSAGTPGMTHAFELTVERMAGDGNIYLEVAAGVTTFILAGRYFEARSKRRAGAALRALLELGAKDVAVLRDGKEERIPVDRLVVGDRFVVRPGEKIATDGVIVEGSSAVDASMLTGESVPVEVGPGDAVVGATVNAGGRLVVRATRVGADTQLAQMAKLVEDAQTGKAQVQRLADRVSGVFVPIVIALAVGTLMFWLGAGGSVAAAFTAAVAVLIIACPCALGLATPTALLVGTGRGAQLGILIKGPEVLESTRSVDTVVLDKTGTVTTGQMSLVAVHVAEDVDEETTLRLAGALENASEHPIAQAIARAARERVGELPAVEEFTNVEGLGVQGIVDGKAVLAGRGALLEEWAHHLPPDLAEKKAAEEKDGRTAIAVGWDGKARAVLVVADTVKPTSAEAITQLRALGLTPVLLTGDNEAVARAVAAEIGITEVIAEVLPKDKVDVVKRLQGEGKVVAMVGDGVNDAAALAQADLGLAMGTGTDVAIEASDLTLVRGDLRAAVDAIRLSRRTLRTIKGNLFWAFAYNVAALPLAAAGLLNPMIAGAAMAFSSVFVVTNSLRLKGFRSTAS</sequence>
<dbReference type="FunFam" id="2.70.150.10:FF:000002">
    <property type="entry name" value="Copper-transporting ATPase 1, putative"/>
    <property type="match status" value="1"/>
</dbReference>
<dbReference type="SUPFAM" id="SSF56784">
    <property type="entry name" value="HAD-like"/>
    <property type="match status" value="1"/>
</dbReference>
<dbReference type="Gene3D" id="3.40.50.1000">
    <property type="entry name" value="HAD superfamily/HAD-like"/>
    <property type="match status" value="1"/>
</dbReference>
<accession>A0A1W2LYA0</accession>
<dbReference type="Pfam" id="PF00122">
    <property type="entry name" value="E1-E2_ATPase"/>
    <property type="match status" value="1"/>
</dbReference>
<dbReference type="PANTHER" id="PTHR43520:SF8">
    <property type="entry name" value="P-TYPE CU(+) TRANSPORTER"/>
    <property type="match status" value="1"/>
</dbReference>
<feature type="transmembrane region" description="Helical" evidence="12">
    <location>
        <begin position="102"/>
        <end position="119"/>
    </location>
</feature>
<dbReference type="PROSITE" id="PS01047">
    <property type="entry name" value="HMA_1"/>
    <property type="match status" value="1"/>
</dbReference>
<evidence type="ECO:0000256" key="4">
    <source>
        <dbReference type="ARBA" id="ARBA00022723"/>
    </source>
</evidence>
<dbReference type="FunFam" id="3.30.70.100:FF:000005">
    <property type="entry name" value="Copper-exporting P-type ATPase A"/>
    <property type="match status" value="1"/>
</dbReference>
<dbReference type="NCBIfam" id="TIGR01494">
    <property type="entry name" value="ATPase_P-type"/>
    <property type="match status" value="1"/>
</dbReference>
<dbReference type="Pfam" id="PF00403">
    <property type="entry name" value="HMA"/>
    <property type="match status" value="1"/>
</dbReference>
<dbReference type="GO" id="GO:0016887">
    <property type="term" value="F:ATP hydrolysis activity"/>
    <property type="evidence" value="ECO:0007669"/>
    <property type="project" value="InterPro"/>
</dbReference>
<dbReference type="CDD" id="cd00371">
    <property type="entry name" value="HMA"/>
    <property type="match status" value="1"/>
</dbReference>
<keyword evidence="9 12" id="KW-0472">Membrane</keyword>
<feature type="transmembrane region" description="Helical" evidence="12">
    <location>
        <begin position="358"/>
        <end position="378"/>
    </location>
</feature>
<evidence type="ECO:0000313" key="15">
    <source>
        <dbReference type="Proteomes" id="UP000076660"/>
    </source>
</evidence>
<keyword evidence="4 12" id="KW-0479">Metal-binding</keyword>
<comment type="subcellular location">
    <subcellularLocation>
        <location evidence="1">Cell membrane</location>
        <topology evidence="1">Multi-pass membrane protein</topology>
    </subcellularLocation>
</comment>
<evidence type="ECO:0000256" key="5">
    <source>
        <dbReference type="ARBA" id="ARBA00022741"/>
    </source>
</evidence>
<dbReference type="InterPro" id="IPR008250">
    <property type="entry name" value="ATPase_P-typ_transduc_dom_A_sf"/>
</dbReference>
<reference evidence="14 15" key="1">
    <citation type="submission" date="2016-12" db="EMBL/GenBank/DDBJ databases">
        <title>Amycolatopsis keratiniphila subsp. keratiniphila genome sequencing and assembly.</title>
        <authorList>
            <person name="Mayilraj S."/>
            <person name="Kaur N."/>
        </authorList>
    </citation>
    <scope>NUCLEOTIDE SEQUENCE [LARGE SCALE GENOMIC DNA]</scope>
    <source>
        <strain evidence="14 15">DSM 44409</strain>
    </source>
</reference>
<comment type="similarity">
    <text evidence="2 12">Belongs to the cation transport ATPase (P-type) (TC 3.A.3) family. Type IB subfamily.</text>
</comment>
<protein>
    <recommendedName>
        <fullName evidence="11">Cation-transporting P-type ATPase B</fullName>
    </recommendedName>
</protein>
<dbReference type="InterPro" id="IPR018303">
    <property type="entry name" value="ATPase_P-typ_P_site"/>
</dbReference>
<evidence type="ECO:0000256" key="2">
    <source>
        <dbReference type="ARBA" id="ARBA00006024"/>
    </source>
</evidence>
<comment type="catalytic activity">
    <reaction evidence="10">
        <text>ATP + H2O = ADP + phosphate + H(+)</text>
        <dbReference type="Rhea" id="RHEA:13065"/>
        <dbReference type="ChEBI" id="CHEBI:15377"/>
        <dbReference type="ChEBI" id="CHEBI:15378"/>
        <dbReference type="ChEBI" id="CHEBI:30616"/>
        <dbReference type="ChEBI" id="CHEBI:43474"/>
        <dbReference type="ChEBI" id="CHEBI:456216"/>
    </reaction>
</comment>
<keyword evidence="7" id="KW-1278">Translocase</keyword>
<feature type="transmembrane region" description="Helical" evidence="12">
    <location>
        <begin position="384"/>
        <end position="407"/>
    </location>
</feature>
<proteinExistence type="inferred from homology"/>
<dbReference type="InterPro" id="IPR006121">
    <property type="entry name" value="HMA_dom"/>
</dbReference>
<keyword evidence="6 12" id="KW-0067">ATP-binding</keyword>
<gene>
    <name evidence="14" type="ORF">AVR91_0211280</name>
</gene>
<comment type="caution">
    <text evidence="14">The sequence shown here is derived from an EMBL/GenBank/DDBJ whole genome shotgun (WGS) entry which is preliminary data.</text>
</comment>
<dbReference type="SFLD" id="SFLDS00003">
    <property type="entry name" value="Haloacid_Dehalogenase"/>
    <property type="match status" value="1"/>
</dbReference>
<keyword evidence="8 12" id="KW-1133">Transmembrane helix</keyword>
<dbReference type="SUPFAM" id="SSF55008">
    <property type="entry name" value="HMA, heavy metal-associated domain"/>
    <property type="match status" value="1"/>
</dbReference>
<evidence type="ECO:0000256" key="6">
    <source>
        <dbReference type="ARBA" id="ARBA00022840"/>
    </source>
</evidence>
<dbReference type="InterPro" id="IPR001757">
    <property type="entry name" value="P_typ_ATPase"/>
</dbReference>
<evidence type="ECO:0000256" key="8">
    <source>
        <dbReference type="ARBA" id="ARBA00022989"/>
    </source>
</evidence>
<dbReference type="InterPro" id="IPR036163">
    <property type="entry name" value="HMA_dom_sf"/>
</dbReference>
<dbReference type="SFLD" id="SFLDG00002">
    <property type="entry name" value="C1.7:_P-type_atpase_like"/>
    <property type="match status" value="1"/>
</dbReference>
<dbReference type="GO" id="GO:0043682">
    <property type="term" value="F:P-type divalent copper transporter activity"/>
    <property type="evidence" value="ECO:0007669"/>
    <property type="project" value="TreeGrafter"/>
</dbReference>